<dbReference type="AlphaFoldDB" id="A0A418AV80"/>
<feature type="coiled-coil region" evidence="1">
    <location>
        <begin position="140"/>
        <end position="172"/>
    </location>
</feature>
<keyword evidence="3" id="KW-1185">Reference proteome</keyword>
<comment type="caution">
    <text evidence="2">The sequence shown here is derived from an EMBL/GenBank/DDBJ whole genome shotgun (WGS) entry which is preliminary data.</text>
</comment>
<proteinExistence type="predicted"/>
<organism evidence="2 3">
    <name type="scientific">Aphanomyces invadans</name>
    <dbReference type="NCBI Taxonomy" id="157072"/>
    <lineage>
        <taxon>Eukaryota</taxon>
        <taxon>Sar</taxon>
        <taxon>Stramenopiles</taxon>
        <taxon>Oomycota</taxon>
        <taxon>Saprolegniomycetes</taxon>
        <taxon>Saprolegniales</taxon>
        <taxon>Verrucalvaceae</taxon>
        <taxon>Aphanomyces</taxon>
    </lineage>
</organism>
<gene>
    <name evidence="2" type="ORF">DYB32_005215</name>
</gene>
<evidence type="ECO:0000313" key="3">
    <source>
        <dbReference type="Proteomes" id="UP000285060"/>
    </source>
</evidence>
<accession>A0A418AV80</accession>
<protein>
    <submittedName>
        <fullName evidence="2">Uncharacterized protein</fullName>
    </submittedName>
</protein>
<dbReference type="VEuPathDB" id="FungiDB:H310_12774"/>
<evidence type="ECO:0000256" key="1">
    <source>
        <dbReference type="SAM" id="Coils"/>
    </source>
</evidence>
<evidence type="ECO:0000313" key="2">
    <source>
        <dbReference type="EMBL" id="RHY29350.1"/>
    </source>
</evidence>
<dbReference type="Proteomes" id="UP000285060">
    <property type="component" value="Unassembled WGS sequence"/>
</dbReference>
<keyword evidence="1" id="KW-0175">Coiled coil</keyword>
<reference evidence="2 3" key="1">
    <citation type="submission" date="2018-08" db="EMBL/GenBank/DDBJ databases">
        <title>Aphanomyces genome sequencing and annotation.</title>
        <authorList>
            <person name="Minardi D."/>
            <person name="Oidtmann B."/>
            <person name="Van Der Giezen M."/>
            <person name="Studholme D.J."/>
        </authorList>
    </citation>
    <scope>NUCLEOTIDE SEQUENCE [LARGE SCALE GENOMIC DNA]</scope>
    <source>
        <strain evidence="2 3">NJM0002</strain>
    </source>
</reference>
<dbReference type="EMBL" id="QUSY01000451">
    <property type="protein sequence ID" value="RHY29350.1"/>
    <property type="molecule type" value="Genomic_DNA"/>
</dbReference>
<name>A0A418AV80_9STRA</name>
<sequence>MIERPIGFERSAAGPLARGIPLQTHDVNEHMHFYHAVVLLATATGATAPDSAVCEALTEALSLPSKPWTIHNAEILPKQTCMSPRQSVASGTTKESEGDASIFGDKGMAHAMTRVGELEAELIYLHEDLAAVLAEMDGLKSMLQAKVKALAAENMELKLQVMELQVQHEIDQDRIASLETKRTAAMKAGHSDSTTDWQSTIWDYYDIALHKSKGAVEAVQAQSKEFYESHVVPSGTQVAHQASVWTKAAESVYTEHAAQRVGSVLDHVKTTVEEQYAAHAPSVKDAFSKVIAKVGEVFDP</sequence>